<reference evidence="2" key="2">
    <citation type="submission" date="1997-05" db="EMBL/GenBank/DDBJ databases">
        <authorList>
            <person name="Hamlin N."/>
            <person name="Churcher C.M."/>
        </authorList>
    </citation>
    <scope>NUCLEOTIDE SEQUENCE</scope>
</reference>
<reference evidence="2" key="1">
    <citation type="journal article" date="1993" name="Mol. Microbiol.">
        <title>Use of an ordered cosmid library to deduce the genomic organization of Mycobacterium leprae.</title>
        <authorList>
            <person name="Eiglmeier K."/>
            <person name="Honore N."/>
            <person name="Woods S.A."/>
            <person name="Caudron B."/>
            <person name="Cole S.T."/>
        </authorList>
    </citation>
    <scope>NUCLEOTIDE SEQUENCE</scope>
</reference>
<proteinExistence type="predicted"/>
<sequence length="60" mass="6780">MQHQPHHSSTSAPGLHPQATHDYHQQDRRKTKARSKLSTNTRIAKRQQGESVMLKAAATH</sequence>
<dbReference type="EMBL" id="Z95398">
    <property type="protein sequence ID" value="CAB08820.1"/>
    <property type="molecule type" value="Genomic_DNA"/>
</dbReference>
<organism evidence="2">
    <name type="scientific">Mycobacterium leprae</name>
    <dbReference type="NCBI Taxonomy" id="1769"/>
    <lineage>
        <taxon>Bacteria</taxon>
        <taxon>Bacillati</taxon>
        <taxon>Actinomycetota</taxon>
        <taxon>Actinomycetes</taxon>
        <taxon>Mycobacteriales</taxon>
        <taxon>Mycobacteriaceae</taxon>
        <taxon>Mycobacterium</taxon>
    </lineage>
</organism>
<evidence type="ECO:0000313" key="2">
    <source>
        <dbReference type="EMBL" id="CAB08820.1"/>
    </source>
</evidence>
<protein>
    <submittedName>
        <fullName evidence="2">Uncharacterized protein MLCL622.29</fullName>
    </submittedName>
</protein>
<name>O06092_MYCLR</name>
<gene>
    <name evidence="2" type="primary">MLCL622.29</name>
</gene>
<feature type="region of interest" description="Disordered" evidence="1">
    <location>
        <begin position="1"/>
        <end position="60"/>
    </location>
</feature>
<feature type="compositionally biased region" description="Basic and acidic residues" evidence="1">
    <location>
        <begin position="19"/>
        <end position="28"/>
    </location>
</feature>
<accession>O06092</accession>
<evidence type="ECO:0000256" key="1">
    <source>
        <dbReference type="SAM" id="MobiDB-lite"/>
    </source>
</evidence>
<reference evidence="2" key="3">
    <citation type="submission" date="1997-05" db="EMBL/GenBank/DDBJ databases">
        <authorList>
            <person name="Parkhill J."/>
            <person name="Barrell B.G."/>
            <person name="Rajandream M.A."/>
        </authorList>
    </citation>
    <scope>NUCLEOTIDE SEQUENCE</scope>
</reference>
<dbReference type="AlphaFoldDB" id="O06092"/>